<accession>A0ABS5C4D1</accession>
<comment type="caution">
    <text evidence="3">The sequence shown here is derived from an EMBL/GenBank/DDBJ whole genome shotgun (WGS) entry which is preliminary data.</text>
</comment>
<reference evidence="3 4" key="1">
    <citation type="submission" date="2021-04" db="EMBL/GenBank/DDBJ databases">
        <authorList>
            <person name="Ivanova A."/>
        </authorList>
    </citation>
    <scope>NUCLEOTIDE SEQUENCE [LARGE SCALE GENOMIC DNA]</scope>
    <source>
        <strain evidence="3 4">G18</strain>
    </source>
</reference>
<dbReference type="PANTHER" id="PTHR45460">
    <property type="entry name" value="SIMILAR TO CYSTEINE PROTEINASE"/>
    <property type="match status" value="1"/>
</dbReference>
<dbReference type="Gene3D" id="2.130.10.130">
    <property type="entry name" value="Integrin alpha, N-terminal"/>
    <property type="match status" value="1"/>
</dbReference>
<dbReference type="Pfam" id="PF13517">
    <property type="entry name" value="FG-GAP_3"/>
    <property type="match status" value="1"/>
</dbReference>
<organism evidence="3 4">
    <name type="scientific">Gemmata palustris</name>
    <dbReference type="NCBI Taxonomy" id="2822762"/>
    <lineage>
        <taxon>Bacteria</taxon>
        <taxon>Pseudomonadati</taxon>
        <taxon>Planctomycetota</taxon>
        <taxon>Planctomycetia</taxon>
        <taxon>Gemmatales</taxon>
        <taxon>Gemmataceae</taxon>
        <taxon>Gemmata</taxon>
    </lineage>
</organism>
<feature type="region of interest" description="Disordered" evidence="2">
    <location>
        <begin position="114"/>
        <end position="136"/>
    </location>
</feature>
<proteinExistence type="predicted"/>
<evidence type="ECO:0000256" key="2">
    <source>
        <dbReference type="SAM" id="MobiDB-lite"/>
    </source>
</evidence>
<dbReference type="Proteomes" id="UP000676565">
    <property type="component" value="Unassembled WGS sequence"/>
</dbReference>
<dbReference type="SUPFAM" id="SSF69318">
    <property type="entry name" value="Integrin alpha N-terminal domain"/>
    <property type="match status" value="1"/>
</dbReference>
<dbReference type="InterPro" id="IPR013517">
    <property type="entry name" value="FG-GAP"/>
</dbReference>
<dbReference type="RefSeq" id="WP_210663320.1">
    <property type="nucleotide sequence ID" value="NZ_JAGKQQ010000002.1"/>
</dbReference>
<evidence type="ECO:0000313" key="4">
    <source>
        <dbReference type="Proteomes" id="UP000676565"/>
    </source>
</evidence>
<keyword evidence="1" id="KW-0732">Signal</keyword>
<gene>
    <name evidence="3" type="ORF">J8F10_37065</name>
</gene>
<keyword evidence="4" id="KW-1185">Reference proteome</keyword>
<evidence type="ECO:0000256" key="1">
    <source>
        <dbReference type="ARBA" id="ARBA00022729"/>
    </source>
</evidence>
<evidence type="ECO:0000313" key="3">
    <source>
        <dbReference type="EMBL" id="MBP3960866.1"/>
    </source>
</evidence>
<sequence length="524" mass="57042">MLATPRGRVGLTIVLVLLAAIGLAWATGAGWWKKAPDPLSADQPNDALPADIEAQVHGFCAACHQYPAPDTFPRAHWRAEVERGYRFFEKSRLPLKPPHLEHAVRYYEDRAPADYPAPPGAPASGPAPKFEQVSFPPPPGSKTWISHVQAVRLPPPGVVDPAAIAREPFTLVACDMEGGRVLALRPTDPAPAWKTLATVRNPARVEVVDLDRDGVTDLLVADLGSFLPTDRLLGSLVWLRGKRDGSYEPIPLLSYTGRVADVRAAEFCGSGKLDLVVAVFGLHDTGEILLLKNQTTDWSKPQFERRVLDPRHGTIHVPVADLNGDGKPDFVALISQEHETVVAFLNEGGGTFRKKILYTAPHPGWGSSGIELTDVNADGRLDVLYTNGDILDEPHLWKPFHGVQWLENKGDLDFEYHRVADMFGAHRAVAARITGGKLPDLLAVSFLPVAKFPDRDRRRPDAITLFEQVAPGKFVRHPLAIGACDAVVCCAADVYGTGRPDLVIGNFGAPNTDAPVTIWKNMGK</sequence>
<dbReference type="InterPro" id="IPR028994">
    <property type="entry name" value="Integrin_alpha_N"/>
</dbReference>
<name>A0ABS5C4D1_9BACT</name>
<dbReference type="EMBL" id="JAGKQQ010000002">
    <property type="protein sequence ID" value="MBP3960866.1"/>
    <property type="molecule type" value="Genomic_DNA"/>
</dbReference>
<dbReference type="PANTHER" id="PTHR45460:SF2">
    <property type="entry name" value="ALPHA 1,3 GLUCANASE, GH71 FAMILY (EUROFUNG)"/>
    <property type="match status" value="1"/>
</dbReference>
<protein>
    <submittedName>
        <fullName evidence="3">VCBS repeat-containing protein</fullName>
    </submittedName>
</protein>